<evidence type="ECO:0000256" key="6">
    <source>
        <dbReference type="ARBA" id="ARBA00023136"/>
    </source>
</evidence>
<evidence type="ECO:0000256" key="2">
    <source>
        <dbReference type="ARBA" id="ARBA00022676"/>
    </source>
</evidence>
<dbReference type="EMBL" id="LT598496">
    <property type="protein sequence ID" value="SBV25881.1"/>
    <property type="molecule type" value="Genomic_DNA"/>
</dbReference>
<feature type="transmembrane region" description="Helical" evidence="8">
    <location>
        <begin position="352"/>
        <end position="373"/>
    </location>
</feature>
<dbReference type="PATRIC" id="fig|307121.4.peg.1399"/>
<dbReference type="OrthoDB" id="5242303at2"/>
<feature type="transmembrane region" description="Helical" evidence="8">
    <location>
        <begin position="459"/>
        <end position="477"/>
    </location>
</feature>
<proteinExistence type="inferred from homology"/>
<gene>
    <name evidence="9" type="ORF">GA0070620_1363</name>
</gene>
<comment type="subcellular location">
    <subcellularLocation>
        <location evidence="1">Membrane</location>
        <topology evidence="1">Multi-pass membrane protein</topology>
    </subcellularLocation>
</comment>
<feature type="transmembrane region" description="Helical" evidence="8">
    <location>
        <begin position="210"/>
        <end position="232"/>
    </location>
</feature>
<evidence type="ECO:0000256" key="7">
    <source>
        <dbReference type="ARBA" id="ARBA00043987"/>
    </source>
</evidence>
<evidence type="ECO:0000256" key="5">
    <source>
        <dbReference type="ARBA" id="ARBA00022989"/>
    </source>
</evidence>
<feature type="transmembrane region" description="Helical" evidence="8">
    <location>
        <begin position="46"/>
        <end position="68"/>
    </location>
</feature>
<name>A0A1C3MZY9_9ACTN</name>
<feature type="transmembrane region" description="Helical" evidence="8">
    <location>
        <begin position="402"/>
        <end position="419"/>
    </location>
</feature>
<dbReference type="RefSeq" id="WP_091589064.1">
    <property type="nucleotide sequence ID" value="NZ_JBHRWG010000003.1"/>
</dbReference>
<dbReference type="GO" id="GO:0016757">
    <property type="term" value="F:glycosyltransferase activity"/>
    <property type="evidence" value="ECO:0007669"/>
    <property type="project" value="UniProtKB-KW"/>
</dbReference>
<dbReference type="STRING" id="307121.GA0070620_1363"/>
<evidence type="ECO:0000256" key="8">
    <source>
        <dbReference type="SAM" id="Phobius"/>
    </source>
</evidence>
<evidence type="ECO:0000313" key="9">
    <source>
        <dbReference type="EMBL" id="SBV25881.1"/>
    </source>
</evidence>
<evidence type="ECO:0000256" key="3">
    <source>
        <dbReference type="ARBA" id="ARBA00022679"/>
    </source>
</evidence>
<dbReference type="AlphaFoldDB" id="A0A1C3MZY9"/>
<keyword evidence="10" id="KW-1185">Reference proteome</keyword>
<feature type="transmembrane region" description="Helical" evidence="8">
    <location>
        <begin position="431"/>
        <end position="453"/>
    </location>
</feature>
<protein>
    <submittedName>
        <fullName evidence="9">Alpha-1,6-mannosyltransferase</fullName>
    </submittedName>
</protein>
<keyword evidence="5 8" id="KW-1133">Transmembrane helix</keyword>
<reference evidence="10" key="1">
    <citation type="submission" date="2016-06" db="EMBL/GenBank/DDBJ databases">
        <authorList>
            <person name="Varghese N."/>
        </authorList>
    </citation>
    <scope>NUCLEOTIDE SEQUENCE [LARGE SCALE GENOMIC DNA]</scope>
    <source>
        <strain evidence="10">DSM 45344</strain>
    </source>
</reference>
<evidence type="ECO:0000256" key="4">
    <source>
        <dbReference type="ARBA" id="ARBA00022692"/>
    </source>
</evidence>
<dbReference type="Proteomes" id="UP000199393">
    <property type="component" value="Chromosome I"/>
</dbReference>
<evidence type="ECO:0000256" key="1">
    <source>
        <dbReference type="ARBA" id="ARBA00004141"/>
    </source>
</evidence>
<dbReference type="GO" id="GO:0016020">
    <property type="term" value="C:membrane"/>
    <property type="evidence" value="ECO:0007669"/>
    <property type="project" value="UniProtKB-SubCell"/>
</dbReference>
<accession>A0A1C3MZY9</accession>
<feature type="transmembrane region" description="Helical" evidence="8">
    <location>
        <begin position="293"/>
        <end position="315"/>
    </location>
</feature>
<keyword evidence="3 9" id="KW-0808">Transferase</keyword>
<dbReference type="InterPro" id="IPR049829">
    <property type="entry name" value="MptA/B-like"/>
</dbReference>
<feature type="transmembrane region" description="Helical" evidence="8">
    <location>
        <begin position="12"/>
        <end position="34"/>
    </location>
</feature>
<keyword evidence="2 9" id="KW-0328">Glycosyltransferase</keyword>
<feature type="transmembrane region" description="Helical" evidence="8">
    <location>
        <begin position="252"/>
        <end position="281"/>
    </location>
</feature>
<dbReference type="Pfam" id="PF26314">
    <property type="entry name" value="MptA_B_family"/>
    <property type="match status" value="1"/>
</dbReference>
<organism evidence="9 10">
    <name type="scientific">Micromonospora krabiensis</name>
    <dbReference type="NCBI Taxonomy" id="307121"/>
    <lineage>
        <taxon>Bacteria</taxon>
        <taxon>Bacillati</taxon>
        <taxon>Actinomycetota</taxon>
        <taxon>Actinomycetes</taxon>
        <taxon>Micromonosporales</taxon>
        <taxon>Micromonosporaceae</taxon>
        <taxon>Micromonospora</taxon>
    </lineage>
</organism>
<sequence>MLSLPTVHGYRLLGGAGATLLAGAGLAAGALPVGAEASWWSALRHLAGPALLCGYAGLTLLAVAWWWAGRDLRRARRVAAGPGAGRLDRRSAALTLACWAGPLLLCPPLFSRDAYSYLAQGAMVLADIDVYRHGVAALGGRLAAEVPQMWQQTPAPYGPVFLAITAVVSALTGGKLVLGVLGLRLVALAGVALLVVHLPRLARHCGVDPAAALWLGVLNPLVPLHLIAGAHNEAVMLGLLVAGLSNAVDRRFGAATVLVTLAALVKAPAAIGLLVVVSLAARHTGRRAALARTAGFAAATTAAVTWATGIGYGWIAALGTPVYRHSWSVSSALGRGASRLAAALGLDLGDGPMRLCLALGLVAALAAAGTAWWRRRRLGPAYAVGLALAAVALLGPATRPWYALWGLVLIAAAAPDVWPNRTAAGRTAPSTWVRPAAACGAVVLAFVALPSGFGPDGAQALLATAGVVVGLVAVGWLRLLTGAARPTPVTVSP</sequence>
<evidence type="ECO:0000313" key="10">
    <source>
        <dbReference type="Proteomes" id="UP000199393"/>
    </source>
</evidence>
<feature type="transmembrane region" description="Helical" evidence="8">
    <location>
        <begin position="176"/>
        <end position="198"/>
    </location>
</feature>
<comment type="similarity">
    <text evidence="7">Belongs to the MptA/B family.</text>
</comment>
<keyword evidence="4 8" id="KW-0812">Transmembrane</keyword>
<feature type="transmembrane region" description="Helical" evidence="8">
    <location>
        <begin position="380"/>
        <end position="396"/>
    </location>
</feature>
<keyword evidence="6 8" id="KW-0472">Membrane</keyword>
<dbReference type="NCBIfam" id="NF038066">
    <property type="entry name" value="MptB"/>
    <property type="match status" value="1"/>
</dbReference>